<comment type="similarity">
    <text evidence="1">Belongs to the carbohydrate kinase pfkB family.</text>
</comment>
<feature type="binding site" evidence="12">
    <location>
        <position position="252"/>
    </location>
    <ligand>
        <name>K(+)</name>
        <dbReference type="ChEBI" id="CHEBI:29103"/>
    </ligand>
</feature>
<feature type="binding site" evidence="12">
    <location>
        <begin position="16"/>
        <end position="18"/>
    </location>
    <ligand>
        <name>substrate</name>
    </ligand>
</feature>
<protein>
    <recommendedName>
        <fullName evidence="3 12">Ribokinase</fullName>
        <shortName evidence="12">RK</shortName>
        <ecNumber evidence="2 12">2.7.1.15</ecNumber>
    </recommendedName>
</protein>
<dbReference type="InterPro" id="IPR011877">
    <property type="entry name" value="Ribokinase"/>
</dbReference>
<dbReference type="PRINTS" id="PR00990">
    <property type="entry name" value="RIBOKINASE"/>
</dbReference>
<comment type="subcellular location">
    <subcellularLocation>
        <location evidence="12">Cytoplasm</location>
    </subcellularLocation>
</comment>
<dbReference type="InterPro" id="IPR002139">
    <property type="entry name" value="Ribo/fructo_kinase"/>
</dbReference>
<feature type="binding site" evidence="12">
    <location>
        <position position="144"/>
    </location>
    <ligand>
        <name>substrate</name>
    </ligand>
</feature>
<proteinExistence type="inferred from homology"/>
<dbReference type="RefSeq" id="WP_104913773.1">
    <property type="nucleotide sequence ID" value="NZ_CP026923.1"/>
</dbReference>
<feature type="binding site" evidence="12">
    <location>
        <position position="288"/>
    </location>
    <ligand>
        <name>K(+)</name>
        <dbReference type="ChEBI" id="CHEBI:29103"/>
    </ligand>
</feature>
<feature type="binding site" evidence="12">
    <location>
        <begin position="257"/>
        <end position="258"/>
    </location>
    <ligand>
        <name>ATP</name>
        <dbReference type="ChEBI" id="CHEBI:30616"/>
    </ligand>
</feature>
<keyword evidence="9 12" id="KW-0460">Magnesium</keyword>
<keyword evidence="5 12" id="KW-0479">Metal-binding</keyword>
<keyword evidence="8 12" id="KW-0067">ATP-binding</keyword>
<evidence type="ECO:0000256" key="3">
    <source>
        <dbReference type="ARBA" id="ARBA00016943"/>
    </source>
</evidence>
<dbReference type="GO" id="GO:0046872">
    <property type="term" value="F:metal ion binding"/>
    <property type="evidence" value="ECO:0007669"/>
    <property type="project" value="UniProtKB-KW"/>
</dbReference>
<evidence type="ECO:0000259" key="13">
    <source>
        <dbReference type="Pfam" id="PF00294"/>
    </source>
</evidence>
<feature type="binding site" evidence="12">
    <location>
        <position position="293"/>
    </location>
    <ligand>
        <name>K(+)</name>
        <dbReference type="ChEBI" id="CHEBI:29103"/>
    </ligand>
</feature>
<dbReference type="Gene3D" id="3.40.1190.20">
    <property type="match status" value="1"/>
</dbReference>
<evidence type="ECO:0000256" key="11">
    <source>
        <dbReference type="ARBA" id="ARBA00023277"/>
    </source>
</evidence>
<sequence>MAEKTPVDVAVVGSINADTTYLVPHLPAPGETILGTGRLDAPGGKGANQAAAIAALGASVDFVGAVGDDGNGVALVEALASRGVGVEHVRVLKSAATGSAVIVVAESGENSIVVHPGANGELAPGHIADYLSNRAPEVIMAQLEIPLETVVEACKRAQGTVIVNPAPMPEKSPQLDEIIARADILVPNRTELAALAGQPVPQSHDEVVACAQMLNLEGQLVVTLGSDGALCFPDGVAGEVVSVASPVVSAVDTSGAGDAFCGALAVGIRQGKSLVEAVEYATKFASWSVTQPGAQVPQTTPDSLLVSG</sequence>
<dbReference type="PROSITE" id="PS00584">
    <property type="entry name" value="PFKB_KINASES_2"/>
    <property type="match status" value="1"/>
</dbReference>
<feature type="binding site" evidence="12">
    <location>
        <begin position="223"/>
        <end position="228"/>
    </location>
    <ligand>
        <name>ATP</name>
        <dbReference type="ChEBI" id="CHEBI:30616"/>
    </ligand>
</feature>
<keyword evidence="12" id="KW-0963">Cytoplasm</keyword>
<evidence type="ECO:0000256" key="7">
    <source>
        <dbReference type="ARBA" id="ARBA00022777"/>
    </source>
</evidence>
<comment type="similarity">
    <text evidence="12">Belongs to the carbohydrate kinase PfkB family. Ribokinase subfamily.</text>
</comment>
<dbReference type="HAMAP" id="MF_01987">
    <property type="entry name" value="Ribokinase"/>
    <property type="match status" value="1"/>
</dbReference>
<comment type="pathway">
    <text evidence="12">Carbohydrate metabolism; D-ribose degradation; D-ribose 5-phosphate from beta-D-ribopyranose: step 2/2.</text>
</comment>
<feature type="binding site" evidence="12">
    <location>
        <position position="291"/>
    </location>
    <ligand>
        <name>K(+)</name>
        <dbReference type="ChEBI" id="CHEBI:29103"/>
    </ligand>
</feature>
<comment type="caution">
    <text evidence="12">Lacks conserved residue(s) required for the propagation of feature annotation.</text>
</comment>
<evidence type="ECO:0000256" key="8">
    <source>
        <dbReference type="ARBA" id="ARBA00022840"/>
    </source>
</evidence>
<evidence type="ECO:0000256" key="2">
    <source>
        <dbReference type="ARBA" id="ARBA00012035"/>
    </source>
</evidence>
<feature type="domain" description="Carbohydrate kinase PfkB" evidence="13">
    <location>
        <begin position="8"/>
        <end position="299"/>
    </location>
</feature>
<evidence type="ECO:0000256" key="12">
    <source>
        <dbReference type="HAMAP-Rule" id="MF_01987"/>
    </source>
</evidence>
<name>A0A2L2BRJ0_9MICO</name>
<feature type="active site" description="Proton acceptor" evidence="12">
    <location>
        <position position="258"/>
    </location>
</feature>
<evidence type="ECO:0000313" key="15">
    <source>
        <dbReference type="Proteomes" id="UP000243077"/>
    </source>
</evidence>
<dbReference type="PROSITE" id="PS00583">
    <property type="entry name" value="PFKB_KINASES_1"/>
    <property type="match status" value="1"/>
</dbReference>
<dbReference type="Proteomes" id="UP000243077">
    <property type="component" value="Chromosome"/>
</dbReference>
<comment type="cofactor">
    <cofactor evidence="12">
        <name>Mg(2+)</name>
        <dbReference type="ChEBI" id="CHEBI:18420"/>
    </cofactor>
    <text evidence="12">Requires a divalent cation, most likely magnesium in vivo, as an electrophilic catalyst to aid phosphoryl group transfer. It is the chelate of the metal and the nucleotide that is the actual substrate.</text>
</comment>
<reference evidence="14 15" key="1">
    <citation type="submission" date="2018-02" db="EMBL/GenBank/DDBJ databases">
        <title>Complete genome of the streamlined marine actinobacterium Pontimonas salivibrio CL-TW6 adapted to coastal planktonic lifestype.</title>
        <authorList>
            <person name="Cho B.C."/>
            <person name="Hardies S.C."/>
            <person name="Jang G.I."/>
            <person name="Hwang C.Y."/>
        </authorList>
    </citation>
    <scope>NUCLEOTIDE SEQUENCE [LARGE SCALE GENOMIC DNA]</scope>
    <source>
        <strain evidence="14 15">CL-TW6</strain>
    </source>
</reference>
<dbReference type="AlphaFoldDB" id="A0A2L2BRJ0"/>
<comment type="function">
    <text evidence="12">Catalyzes the phosphorylation of ribose at O-5 in a reaction requiring ATP and magnesium. The resulting D-ribose-5-phosphate can then be used either for sythesis of nucleotides, histidine, and tryptophan, or as a component of the pentose phosphate pathway.</text>
</comment>
<feature type="binding site" evidence="12">
    <location>
        <position position="188"/>
    </location>
    <ligand>
        <name>ATP</name>
        <dbReference type="ChEBI" id="CHEBI:30616"/>
    </ligand>
</feature>
<keyword evidence="6 12" id="KW-0547">Nucleotide-binding</keyword>
<evidence type="ECO:0000256" key="9">
    <source>
        <dbReference type="ARBA" id="ARBA00022842"/>
    </source>
</evidence>
<dbReference type="PANTHER" id="PTHR10584">
    <property type="entry name" value="SUGAR KINASE"/>
    <property type="match status" value="1"/>
</dbReference>
<evidence type="ECO:0000256" key="4">
    <source>
        <dbReference type="ARBA" id="ARBA00022679"/>
    </source>
</evidence>
<dbReference type="GO" id="GO:0005829">
    <property type="term" value="C:cytosol"/>
    <property type="evidence" value="ECO:0007669"/>
    <property type="project" value="TreeGrafter"/>
</dbReference>
<dbReference type="InterPro" id="IPR011611">
    <property type="entry name" value="PfkB_dom"/>
</dbReference>
<accession>A0A2L2BRJ0</accession>
<dbReference type="OrthoDB" id="9775849at2"/>
<comment type="activity regulation">
    <text evidence="12">Activated by a monovalent cation that binds near, but not in, the active site. The most likely occupant of the site in vivo is potassium. Ion binding induces a conformational change that may alter substrate affinity.</text>
</comment>
<dbReference type="GO" id="GO:0005524">
    <property type="term" value="F:ATP binding"/>
    <property type="evidence" value="ECO:0007669"/>
    <property type="project" value="UniProtKB-UniRule"/>
</dbReference>
<dbReference type="GO" id="GO:0019303">
    <property type="term" value="P:D-ribose catabolic process"/>
    <property type="evidence" value="ECO:0007669"/>
    <property type="project" value="UniProtKB-UniRule"/>
</dbReference>
<dbReference type="KEGG" id="psai:C3B54_111324"/>
<evidence type="ECO:0000256" key="10">
    <source>
        <dbReference type="ARBA" id="ARBA00022958"/>
    </source>
</evidence>
<dbReference type="InterPro" id="IPR029056">
    <property type="entry name" value="Ribokinase-like"/>
</dbReference>
<keyword evidence="7 12" id="KW-0418">Kinase</keyword>
<keyword evidence="11 12" id="KW-0119">Carbohydrate metabolism</keyword>
<evidence type="ECO:0000256" key="6">
    <source>
        <dbReference type="ARBA" id="ARBA00022741"/>
    </source>
</evidence>
<gene>
    <name evidence="12" type="primary">rbsK</name>
    <name evidence="14" type="ORF">C3B54_111324</name>
</gene>
<keyword evidence="10 12" id="KW-0630">Potassium</keyword>
<evidence type="ECO:0000256" key="5">
    <source>
        <dbReference type="ARBA" id="ARBA00022723"/>
    </source>
</evidence>
<dbReference type="Pfam" id="PF00294">
    <property type="entry name" value="PfkB"/>
    <property type="match status" value="1"/>
</dbReference>
<dbReference type="InterPro" id="IPR002173">
    <property type="entry name" value="Carboh/pur_kinase_PfkB_CS"/>
</dbReference>
<organism evidence="14 15">
    <name type="scientific">Pontimonas salivibrio</name>
    <dbReference type="NCBI Taxonomy" id="1159327"/>
    <lineage>
        <taxon>Bacteria</taxon>
        <taxon>Bacillati</taxon>
        <taxon>Actinomycetota</taxon>
        <taxon>Actinomycetes</taxon>
        <taxon>Micrococcales</taxon>
        <taxon>Microbacteriaceae</taxon>
        <taxon>Pontimonas</taxon>
    </lineage>
</organism>
<dbReference type="UniPathway" id="UPA00916">
    <property type="reaction ID" value="UER00889"/>
</dbReference>
<dbReference type="GO" id="GO:0004747">
    <property type="term" value="F:ribokinase activity"/>
    <property type="evidence" value="ECO:0007669"/>
    <property type="project" value="UniProtKB-UniRule"/>
</dbReference>
<evidence type="ECO:0000256" key="1">
    <source>
        <dbReference type="ARBA" id="ARBA00005380"/>
    </source>
</evidence>
<dbReference type="EC" id="2.7.1.15" evidence="2 12"/>
<evidence type="ECO:0000313" key="14">
    <source>
        <dbReference type="EMBL" id="AVG24270.1"/>
    </source>
</evidence>
<comment type="catalytic activity">
    <reaction evidence="12">
        <text>D-ribose + ATP = D-ribose 5-phosphate + ADP + H(+)</text>
        <dbReference type="Rhea" id="RHEA:13697"/>
        <dbReference type="ChEBI" id="CHEBI:15378"/>
        <dbReference type="ChEBI" id="CHEBI:30616"/>
        <dbReference type="ChEBI" id="CHEBI:47013"/>
        <dbReference type="ChEBI" id="CHEBI:78346"/>
        <dbReference type="ChEBI" id="CHEBI:456216"/>
        <dbReference type="EC" id="2.7.1.15"/>
    </reaction>
</comment>
<dbReference type="PANTHER" id="PTHR10584:SF166">
    <property type="entry name" value="RIBOKINASE"/>
    <property type="match status" value="1"/>
</dbReference>
<comment type="subunit">
    <text evidence="12">Homodimer.</text>
</comment>
<feature type="binding site" evidence="12">
    <location>
        <position position="254"/>
    </location>
    <ligand>
        <name>K(+)</name>
        <dbReference type="ChEBI" id="CHEBI:29103"/>
    </ligand>
</feature>
<keyword evidence="15" id="KW-1185">Reference proteome</keyword>
<dbReference type="SUPFAM" id="SSF53613">
    <property type="entry name" value="Ribokinase-like"/>
    <property type="match status" value="1"/>
</dbReference>
<feature type="binding site" evidence="12">
    <location>
        <position position="258"/>
    </location>
    <ligand>
        <name>substrate</name>
    </ligand>
</feature>
<dbReference type="EMBL" id="CP026923">
    <property type="protein sequence ID" value="AVG24270.1"/>
    <property type="molecule type" value="Genomic_DNA"/>
</dbReference>
<keyword evidence="4 12" id="KW-0808">Transferase</keyword>
<feature type="binding site" evidence="12">
    <location>
        <begin position="44"/>
        <end position="48"/>
    </location>
    <ligand>
        <name>substrate</name>
    </ligand>
</feature>
<dbReference type="CDD" id="cd01174">
    <property type="entry name" value="ribokinase"/>
    <property type="match status" value="1"/>
</dbReference>